<feature type="region of interest" description="Disordered" evidence="1">
    <location>
        <begin position="48"/>
        <end position="71"/>
    </location>
</feature>
<name>A0A8X6MT11_NEPPI</name>
<evidence type="ECO:0000256" key="1">
    <source>
        <dbReference type="SAM" id="MobiDB-lite"/>
    </source>
</evidence>
<dbReference type="OrthoDB" id="6783097at2759"/>
<feature type="non-terminal residue" evidence="2">
    <location>
        <position position="1"/>
    </location>
</feature>
<accession>A0A8X6MT11</accession>
<dbReference type="Proteomes" id="UP000887013">
    <property type="component" value="Unassembled WGS sequence"/>
</dbReference>
<proteinExistence type="predicted"/>
<dbReference type="AlphaFoldDB" id="A0A8X6MT11"/>
<sequence>PAACNQKIVNSTVCRPPISYYECGNPGFIKAKCPKCTLKKVVEMNSRSCPTNSFSSDVPVQSTPADETETSNLHFHENAEERNDLTVLLHENKNVHGLGENKFHL</sequence>
<comment type="caution">
    <text evidence="2">The sequence shown here is derived from an EMBL/GenBank/DDBJ whole genome shotgun (WGS) entry which is preliminary data.</text>
</comment>
<evidence type="ECO:0000313" key="3">
    <source>
        <dbReference type="EMBL" id="GFT60473.1"/>
    </source>
</evidence>
<dbReference type="EMBL" id="BMAW01050618">
    <property type="protein sequence ID" value="GFS76264.1"/>
    <property type="molecule type" value="Genomic_DNA"/>
</dbReference>
<reference evidence="2" key="1">
    <citation type="submission" date="2020-08" db="EMBL/GenBank/DDBJ databases">
        <title>Multicomponent nature underlies the extraordinary mechanical properties of spider dragline silk.</title>
        <authorList>
            <person name="Kono N."/>
            <person name="Nakamura H."/>
            <person name="Mori M."/>
            <person name="Yoshida Y."/>
            <person name="Ohtoshi R."/>
            <person name="Malay A.D."/>
            <person name="Moran D.A.P."/>
            <person name="Tomita M."/>
            <person name="Numata K."/>
            <person name="Arakawa K."/>
        </authorList>
    </citation>
    <scope>NUCLEOTIDE SEQUENCE</scope>
</reference>
<gene>
    <name evidence="2" type="ORF">NPIL_255041</name>
    <name evidence="3" type="ORF">NPIL_604481</name>
</gene>
<evidence type="ECO:0000313" key="4">
    <source>
        <dbReference type="Proteomes" id="UP000887013"/>
    </source>
</evidence>
<protein>
    <submittedName>
        <fullName evidence="2">Uncharacterized protein</fullName>
    </submittedName>
</protein>
<organism evidence="2 4">
    <name type="scientific">Nephila pilipes</name>
    <name type="common">Giant wood spider</name>
    <name type="synonym">Nephila maculata</name>
    <dbReference type="NCBI Taxonomy" id="299642"/>
    <lineage>
        <taxon>Eukaryota</taxon>
        <taxon>Metazoa</taxon>
        <taxon>Ecdysozoa</taxon>
        <taxon>Arthropoda</taxon>
        <taxon>Chelicerata</taxon>
        <taxon>Arachnida</taxon>
        <taxon>Araneae</taxon>
        <taxon>Araneomorphae</taxon>
        <taxon>Entelegynae</taxon>
        <taxon>Araneoidea</taxon>
        <taxon>Nephilidae</taxon>
        <taxon>Nephila</taxon>
    </lineage>
</organism>
<dbReference type="EMBL" id="BMAW01114154">
    <property type="protein sequence ID" value="GFT60473.1"/>
    <property type="molecule type" value="Genomic_DNA"/>
</dbReference>
<keyword evidence="4" id="KW-1185">Reference proteome</keyword>
<evidence type="ECO:0000313" key="2">
    <source>
        <dbReference type="EMBL" id="GFS76264.1"/>
    </source>
</evidence>